<comment type="function">
    <text evidence="8">Component of the small ribosomal subunit. The ribosome is a large ribonucleoprotein complex responsible for the synthesis of proteins in the cell. Part of the small subunit (SSU) processome, first precursor of the small eukaryotic ribosomal subunit. During the assembly of the SSU processome in the nucleolus, many ribosome biogenesis factors, an RNA chaperone and ribosomal proteins associate with the nascent pre-rRNA and work in concert to generate RNA folding, modifications, rearrangements and cleavage as well as targeted degradation of pre-ribosomal RNA by the RNA exosome.</text>
</comment>
<dbReference type="GO" id="GO:0005840">
    <property type="term" value="C:ribosome"/>
    <property type="evidence" value="ECO:0007669"/>
    <property type="project" value="UniProtKB-KW"/>
</dbReference>
<accession>A0ABQ9V4Z6</accession>
<evidence type="ECO:0000256" key="7">
    <source>
        <dbReference type="ARBA" id="ARBA00035410"/>
    </source>
</evidence>
<evidence type="ECO:0000313" key="10">
    <source>
        <dbReference type="EMBL" id="KAK2104375.1"/>
    </source>
</evidence>
<dbReference type="InterPro" id="IPR001912">
    <property type="entry name" value="Ribosomal_uS4_N"/>
</dbReference>
<dbReference type="InterPro" id="IPR022801">
    <property type="entry name" value="Ribosomal_uS4"/>
</dbReference>
<keyword evidence="5" id="KW-0687">Ribonucleoprotein</keyword>
<evidence type="ECO:0000256" key="8">
    <source>
        <dbReference type="ARBA" id="ARBA00045441"/>
    </source>
</evidence>
<dbReference type="InterPro" id="IPR005710">
    <property type="entry name" value="Ribosomal_uS4_euk/arc"/>
</dbReference>
<comment type="caution">
    <text evidence="10">The sequence shown here is derived from an EMBL/GenBank/DDBJ whole genome shotgun (WGS) entry which is preliminary data.</text>
</comment>
<dbReference type="PANTHER" id="PTHR11831">
    <property type="entry name" value="30S 40S RIBOSOMAL PROTEIN"/>
    <property type="match status" value="1"/>
</dbReference>
<dbReference type="EMBL" id="JASSZA010000008">
    <property type="protein sequence ID" value="KAK2104375.1"/>
    <property type="molecule type" value="Genomic_DNA"/>
</dbReference>
<evidence type="ECO:0000256" key="6">
    <source>
        <dbReference type="ARBA" id="ARBA00035254"/>
    </source>
</evidence>
<dbReference type="PANTHER" id="PTHR11831:SF5">
    <property type="entry name" value="40S RIBOSOMAL PROTEIN S9"/>
    <property type="match status" value="1"/>
</dbReference>
<gene>
    <name evidence="10" type="primary">RPS9_2</name>
    <name evidence="10" type="ORF">P7K49_018231</name>
</gene>
<name>A0ABQ9V4Z6_SAGOE</name>
<evidence type="ECO:0000256" key="5">
    <source>
        <dbReference type="ARBA" id="ARBA00023274"/>
    </source>
</evidence>
<evidence type="ECO:0000313" key="11">
    <source>
        <dbReference type="Proteomes" id="UP001266305"/>
    </source>
</evidence>
<keyword evidence="4 10" id="KW-0689">Ribosomal protein</keyword>
<feature type="domain" description="Small ribosomal subunit protein uS4 N-terminal" evidence="9">
    <location>
        <begin position="12"/>
        <end position="108"/>
    </location>
</feature>
<evidence type="ECO:0000256" key="2">
    <source>
        <dbReference type="ARBA" id="ARBA00022730"/>
    </source>
</evidence>
<dbReference type="Pfam" id="PF00163">
    <property type="entry name" value="Ribosomal_S4"/>
    <property type="match status" value="1"/>
</dbReference>
<organism evidence="10 11">
    <name type="scientific">Saguinus oedipus</name>
    <name type="common">Cotton-top tamarin</name>
    <name type="synonym">Oedipomidas oedipus</name>
    <dbReference type="NCBI Taxonomy" id="9490"/>
    <lineage>
        <taxon>Eukaryota</taxon>
        <taxon>Metazoa</taxon>
        <taxon>Chordata</taxon>
        <taxon>Craniata</taxon>
        <taxon>Vertebrata</taxon>
        <taxon>Euteleostomi</taxon>
        <taxon>Mammalia</taxon>
        <taxon>Eutheria</taxon>
        <taxon>Euarchontoglires</taxon>
        <taxon>Primates</taxon>
        <taxon>Haplorrhini</taxon>
        <taxon>Platyrrhini</taxon>
        <taxon>Cebidae</taxon>
        <taxon>Callitrichinae</taxon>
        <taxon>Saguinus</taxon>
    </lineage>
</organism>
<keyword evidence="3" id="KW-0694">RNA-binding</keyword>
<dbReference type="Proteomes" id="UP001266305">
    <property type="component" value="Unassembled WGS sequence"/>
</dbReference>
<protein>
    <recommendedName>
        <fullName evidence="6">Small ribosomal subunit protein uS4</fullName>
    </recommendedName>
    <alternativeName>
        <fullName evidence="7">40S ribosomal protein S9</fullName>
    </alternativeName>
</protein>
<evidence type="ECO:0000256" key="3">
    <source>
        <dbReference type="ARBA" id="ARBA00022884"/>
    </source>
</evidence>
<evidence type="ECO:0000256" key="1">
    <source>
        <dbReference type="ARBA" id="ARBA00007465"/>
    </source>
</evidence>
<reference evidence="10 11" key="1">
    <citation type="submission" date="2023-05" db="EMBL/GenBank/DDBJ databases">
        <title>B98-5 Cell Line De Novo Hybrid Assembly: An Optical Mapping Approach.</title>
        <authorList>
            <person name="Kananen K."/>
            <person name="Auerbach J.A."/>
            <person name="Kautto E."/>
            <person name="Blachly J.S."/>
        </authorList>
    </citation>
    <scope>NUCLEOTIDE SEQUENCE [LARGE SCALE GENOMIC DNA]</scope>
    <source>
        <strain evidence="10">B95-8</strain>
        <tissue evidence="10">Cell line</tissue>
    </source>
</reference>
<comment type="similarity">
    <text evidence="1">Belongs to the universal ribosomal protein uS4 family.</text>
</comment>
<evidence type="ECO:0000259" key="9">
    <source>
        <dbReference type="Pfam" id="PF00163"/>
    </source>
</evidence>
<proteinExistence type="inferred from homology"/>
<evidence type="ECO:0000256" key="4">
    <source>
        <dbReference type="ARBA" id="ARBA00022980"/>
    </source>
</evidence>
<keyword evidence="2" id="KW-0699">rRNA-binding</keyword>
<keyword evidence="11" id="KW-1185">Reference proteome</keyword>
<dbReference type="NCBIfam" id="TIGR01018">
    <property type="entry name" value="uS4_arch"/>
    <property type="match status" value="1"/>
</dbReference>
<sequence length="120" mass="13862">MLVARSWVCCKTYATPRRLFEKSHLEQELKLISEYGFWNKREVWRVKSTTLAKIRRAMQELLMLDEKGSRRLLEGNALLLRLVHIGVLDEGKMKLDYILGLKIEDFSEMPADPGLQAGLG</sequence>